<dbReference type="SUPFAM" id="SSF46894">
    <property type="entry name" value="C-terminal effector domain of the bipartite response regulators"/>
    <property type="match status" value="1"/>
</dbReference>
<dbReference type="PANTHER" id="PTHR44688">
    <property type="entry name" value="DNA-BINDING TRANSCRIPTIONAL ACTIVATOR DEVR_DOSR"/>
    <property type="match status" value="1"/>
</dbReference>
<dbReference type="GO" id="GO:0006355">
    <property type="term" value="P:regulation of DNA-templated transcription"/>
    <property type="evidence" value="ECO:0007669"/>
    <property type="project" value="InterPro"/>
</dbReference>
<dbReference type="Gene3D" id="1.25.40.10">
    <property type="entry name" value="Tetratricopeptide repeat domain"/>
    <property type="match status" value="1"/>
</dbReference>
<dbReference type="InterPro" id="IPR027417">
    <property type="entry name" value="P-loop_NTPase"/>
</dbReference>
<dbReference type="InterPro" id="IPR016032">
    <property type="entry name" value="Sig_transdc_resp-reg_C-effctor"/>
</dbReference>
<dbReference type="Pfam" id="PF00196">
    <property type="entry name" value="GerE"/>
    <property type="match status" value="1"/>
</dbReference>
<dbReference type="GO" id="GO:0003677">
    <property type="term" value="F:DNA binding"/>
    <property type="evidence" value="ECO:0007669"/>
    <property type="project" value="UniProtKB-KW"/>
</dbReference>
<evidence type="ECO:0000256" key="1">
    <source>
        <dbReference type="ARBA" id="ARBA00023015"/>
    </source>
</evidence>
<gene>
    <name evidence="5" type="ORF">AWU67_07860</name>
</gene>
<keyword evidence="2" id="KW-0238">DNA-binding</keyword>
<dbReference type="KEGG" id="mvd:AWU67_07860"/>
<dbReference type="InterPro" id="IPR000792">
    <property type="entry name" value="Tscrpt_reg_LuxR_C"/>
</dbReference>
<dbReference type="InterPro" id="IPR011990">
    <property type="entry name" value="TPR-like_helical_dom_sf"/>
</dbReference>
<dbReference type="SMART" id="SM00421">
    <property type="entry name" value="HTH_LUXR"/>
    <property type="match status" value="1"/>
</dbReference>
<organism evidence="5 6">
    <name type="scientific">Microterricola viridarii</name>
    <dbReference type="NCBI Taxonomy" id="412690"/>
    <lineage>
        <taxon>Bacteria</taxon>
        <taxon>Bacillati</taxon>
        <taxon>Actinomycetota</taxon>
        <taxon>Actinomycetes</taxon>
        <taxon>Micrococcales</taxon>
        <taxon>Microbacteriaceae</taxon>
        <taxon>Microterricola</taxon>
    </lineage>
</organism>
<dbReference type="EMBL" id="CP014145">
    <property type="protein sequence ID" value="AMB58792.1"/>
    <property type="molecule type" value="Genomic_DNA"/>
</dbReference>
<name>A0A0X8E303_9MICO</name>
<evidence type="ECO:0000256" key="3">
    <source>
        <dbReference type="ARBA" id="ARBA00023163"/>
    </source>
</evidence>
<evidence type="ECO:0000256" key="2">
    <source>
        <dbReference type="ARBA" id="ARBA00023125"/>
    </source>
</evidence>
<dbReference type="Proteomes" id="UP000058305">
    <property type="component" value="Chromosome"/>
</dbReference>
<dbReference type="InterPro" id="IPR059106">
    <property type="entry name" value="WHD_MalT"/>
</dbReference>
<protein>
    <submittedName>
        <fullName evidence="5">LuxR family transcriptional regulator</fullName>
    </submittedName>
</protein>
<feature type="domain" description="HTH luxR-type" evidence="4">
    <location>
        <begin position="678"/>
        <end position="743"/>
    </location>
</feature>
<evidence type="ECO:0000313" key="6">
    <source>
        <dbReference type="Proteomes" id="UP000058305"/>
    </source>
</evidence>
<dbReference type="Pfam" id="PF25873">
    <property type="entry name" value="WHD_MalT"/>
    <property type="match status" value="1"/>
</dbReference>
<reference evidence="5 6" key="1">
    <citation type="journal article" date="2016" name="J. Biotechnol.">
        <title>First complete genome sequence of a species in the genus Microterricola, an extremophilic cold active enzyme producing bacterial strain ERGS5:02 isolated from Sikkim Himalaya.</title>
        <authorList>
            <person name="Himanshu"/>
            <person name="Swarnkar M.K."/>
            <person name="Singh D."/>
            <person name="Kumar R."/>
        </authorList>
    </citation>
    <scope>NUCLEOTIDE SEQUENCE [LARGE SCALE GENOMIC DNA]</scope>
    <source>
        <strain evidence="5 6">ERGS5:02</strain>
    </source>
</reference>
<sequence>MAESTRVAAQKSAKLDRLLLDAKLAIPAPQAGFVSRATLITTARTSHRQVVAVTAPSGYGKSSFLAQWAAAEERSVGWVSLDRFDDDAVKLLTLLASAFVRATGADAALVTDMRGHGVSALGRAAPRLALALRESPSPFVLMLDDLHELATPACHDVLSVVLDGVPAGSQLVMASRHEQPQVATLRAAGQTLEIGADSLALDADGARRIFAEAQVPLTPALAAVVIERTEGWPVGLHLAAMIAHDNADGAAVISGDDRYVADYLYRESLASLPENTQRFLRCTAVLDQFSAELCDAVFGQPGSQARLRELEDSNVFLIPLDRRRGWFRYHPLFREFLLSELRRVSPALVAELHVRAAGWYELHGSPAKAIEHLLETPDRATCVRLVAEHAMATFQSGQMATVRRWIGDLGHVAVDDHPPLGVLAGWIAVMSGQAAEADRLATRLEGAAFDPLPFDGSASFESSRAMLRSLMCAAGPAQAADDAEFALAQEPSWSAWREQALCLGGEAELLRGDGAAAQAYFAEAADLALVHDNAGVQALSDAEFALIAMDKGRWAEAAPRVASAMGSVELHRLQDYAIAVPGVVAAARLALHDGDLERTERQLTKAMRARPVCTYAAPALATRVRLYLAKCYWALGDHVTARHLMREIDDILMHRPALGALLAEVDGLRELISASAGGPGGYTPLTPAELRLLPYLQTHLTIPEIGARLFVSRNTVSTEVGSIYRKLGVSSRSEAVEWATSIGLLGS</sequence>
<keyword evidence="6" id="KW-1185">Reference proteome</keyword>
<dbReference type="Gene3D" id="1.10.10.10">
    <property type="entry name" value="Winged helix-like DNA-binding domain superfamily/Winged helix DNA-binding domain"/>
    <property type="match status" value="1"/>
</dbReference>
<evidence type="ECO:0000313" key="5">
    <source>
        <dbReference type="EMBL" id="AMB58792.1"/>
    </source>
</evidence>
<dbReference type="Gene3D" id="3.40.50.300">
    <property type="entry name" value="P-loop containing nucleotide triphosphate hydrolases"/>
    <property type="match status" value="1"/>
</dbReference>
<dbReference type="CDD" id="cd06170">
    <property type="entry name" value="LuxR_C_like"/>
    <property type="match status" value="1"/>
</dbReference>
<dbReference type="SUPFAM" id="SSF52540">
    <property type="entry name" value="P-loop containing nucleoside triphosphate hydrolases"/>
    <property type="match status" value="1"/>
</dbReference>
<keyword evidence="1" id="KW-0805">Transcription regulation</keyword>
<proteinExistence type="predicted"/>
<dbReference type="InterPro" id="IPR036388">
    <property type="entry name" value="WH-like_DNA-bd_sf"/>
</dbReference>
<dbReference type="PROSITE" id="PS50043">
    <property type="entry name" value="HTH_LUXR_2"/>
    <property type="match status" value="1"/>
</dbReference>
<dbReference type="AlphaFoldDB" id="A0A0X8E303"/>
<keyword evidence="3" id="KW-0804">Transcription</keyword>
<evidence type="ECO:0000259" key="4">
    <source>
        <dbReference type="PROSITE" id="PS50043"/>
    </source>
</evidence>
<reference evidence="6" key="2">
    <citation type="submission" date="2016-01" db="EMBL/GenBank/DDBJ databases">
        <title>First complete genome sequence of a species in the genus Microterricola, an extremophilic cold active enzyme producing strain ERGS5:02 isolated from Sikkim Himalaya.</title>
        <authorList>
            <person name="Kumar R."/>
            <person name="Singh D."/>
            <person name="Swarnkar M.K."/>
        </authorList>
    </citation>
    <scope>NUCLEOTIDE SEQUENCE [LARGE SCALE GENOMIC DNA]</scope>
    <source>
        <strain evidence="6">ERGS5:02</strain>
    </source>
</reference>
<dbReference type="PANTHER" id="PTHR44688:SF16">
    <property type="entry name" value="DNA-BINDING TRANSCRIPTIONAL ACTIVATOR DEVR_DOSR"/>
    <property type="match status" value="1"/>
</dbReference>
<accession>A0A0X8E303</accession>
<dbReference type="RefSeq" id="WP_067227612.1">
    <property type="nucleotide sequence ID" value="NZ_CP014145.1"/>
</dbReference>